<dbReference type="InterPro" id="IPR029056">
    <property type="entry name" value="Ribokinase-like"/>
</dbReference>
<dbReference type="OrthoDB" id="9801219at2"/>
<keyword evidence="3" id="KW-0547">Nucleotide-binding</keyword>
<dbReference type="SUPFAM" id="SSF53613">
    <property type="entry name" value="Ribokinase-like"/>
    <property type="match status" value="1"/>
</dbReference>
<dbReference type="GO" id="GO:0005829">
    <property type="term" value="C:cytosol"/>
    <property type="evidence" value="ECO:0007669"/>
    <property type="project" value="TreeGrafter"/>
</dbReference>
<name>A0A2Y9A656_9MICO</name>
<dbReference type="RefSeq" id="WP_110851702.1">
    <property type="nucleotide sequence ID" value="NZ_QKLZ01000003.1"/>
</dbReference>
<evidence type="ECO:0000256" key="5">
    <source>
        <dbReference type="ARBA" id="ARBA00022840"/>
    </source>
</evidence>
<evidence type="ECO:0000256" key="3">
    <source>
        <dbReference type="ARBA" id="ARBA00022741"/>
    </source>
</evidence>
<keyword evidence="4 8" id="KW-0418">Kinase</keyword>
<gene>
    <name evidence="8" type="ORF">SAMN05216184_10319</name>
</gene>
<proteinExistence type="inferred from homology"/>
<dbReference type="InterPro" id="IPR017583">
    <property type="entry name" value="Tagatose/fructose_Pkinase"/>
</dbReference>
<dbReference type="PANTHER" id="PTHR46566">
    <property type="entry name" value="1-PHOSPHOFRUCTOKINASE-RELATED"/>
    <property type="match status" value="1"/>
</dbReference>
<dbReference type="CDD" id="cd01164">
    <property type="entry name" value="FruK_PfkB_like"/>
    <property type="match status" value="1"/>
</dbReference>
<evidence type="ECO:0000313" key="9">
    <source>
        <dbReference type="Proteomes" id="UP000250222"/>
    </source>
</evidence>
<sequence length="322" mass="31594">MILTLTANPSLDRTVTLAGPLQRGAVLRAASMTSQAGGKGVNISRAAVAAGIRTVAVLPADGADPFVTELRDAGVDCRPQPPAGDVRVNLTLTEPDGTTTKVNSPGAAVDRAHLDQLADAVVSLAAEATWVVLAGSLPPGAPANWYARLVERLRGTAARVAVDTSEAPLLALAAALPGAAPDLMKPNGEELATIVGADPAALEDDPAAAAQAARVLVGRGVGAVLVTLGAAGGVLVTADGAWHAPAPPTTVVSTVGAGDSSLFGYLLATERGAAAEDALRWAVAYGSAAAGLPGTGIPRPADVDAGAVAAVALVPGAPAPSA</sequence>
<evidence type="ECO:0000259" key="7">
    <source>
        <dbReference type="Pfam" id="PF00294"/>
    </source>
</evidence>
<dbReference type="Proteomes" id="UP000250222">
    <property type="component" value="Unassembled WGS sequence"/>
</dbReference>
<keyword evidence="9" id="KW-1185">Reference proteome</keyword>
<dbReference type="PIRSF" id="PIRSF000535">
    <property type="entry name" value="1PFK/6PFK/LacC"/>
    <property type="match status" value="1"/>
</dbReference>
<organism evidence="8 9">
    <name type="scientific">Georgenia satyanarayanai</name>
    <dbReference type="NCBI Taxonomy" id="860221"/>
    <lineage>
        <taxon>Bacteria</taxon>
        <taxon>Bacillati</taxon>
        <taxon>Actinomycetota</taxon>
        <taxon>Actinomycetes</taxon>
        <taxon>Micrococcales</taxon>
        <taxon>Bogoriellaceae</taxon>
        <taxon>Georgenia</taxon>
    </lineage>
</organism>
<keyword evidence="5" id="KW-0067">ATP-binding</keyword>
<dbReference type="Gene3D" id="3.40.1190.20">
    <property type="match status" value="1"/>
</dbReference>
<keyword evidence="2 6" id="KW-0808">Transferase</keyword>
<dbReference type="AlphaFoldDB" id="A0A2Y9A656"/>
<dbReference type="Pfam" id="PF00294">
    <property type="entry name" value="PfkB"/>
    <property type="match status" value="1"/>
</dbReference>
<evidence type="ECO:0000256" key="2">
    <source>
        <dbReference type="ARBA" id="ARBA00022679"/>
    </source>
</evidence>
<dbReference type="EMBL" id="UETB01000003">
    <property type="protein sequence ID" value="SSA39830.1"/>
    <property type="molecule type" value="Genomic_DNA"/>
</dbReference>
<protein>
    <submittedName>
        <fullName evidence="8">1-phosphofructokinase</fullName>
    </submittedName>
</protein>
<comment type="similarity">
    <text evidence="1">Belongs to the carbohydrate kinase PfkB family.</text>
</comment>
<evidence type="ECO:0000256" key="1">
    <source>
        <dbReference type="ARBA" id="ARBA00010688"/>
    </source>
</evidence>
<evidence type="ECO:0000256" key="4">
    <source>
        <dbReference type="ARBA" id="ARBA00022777"/>
    </source>
</evidence>
<evidence type="ECO:0000313" key="8">
    <source>
        <dbReference type="EMBL" id="SSA39830.1"/>
    </source>
</evidence>
<dbReference type="GO" id="GO:0005524">
    <property type="term" value="F:ATP binding"/>
    <property type="evidence" value="ECO:0007669"/>
    <property type="project" value="UniProtKB-KW"/>
</dbReference>
<dbReference type="PANTHER" id="PTHR46566:SF5">
    <property type="entry name" value="1-PHOSPHOFRUCTOKINASE"/>
    <property type="match status" value="1"/>
</dbReference>
<accession>A0A2Y9A656</accession>
<dbReference type="GO" id="GO:0008443">
    <property type="term" value="F:phosphofructokinase activity"/>
    <property type="evidence" value="ECO:0007669"/>
    <property type="project" value="TreeGrafter"/>
</dbReference>
<dbReference type="NCBIfam" id="TIGR03168">
    <property type="entry name" value="1-PFK"/>
    <property type="match status" value="1"/>
</dbReference>
<feature type="domain" description="Carbohydrate kinase PfkB" evidence="7">
    <location>
        <begin position="9"/>
        <end position="300"/>
    </location>
</feature>
<reference evidence="8 9" key="1">
    <citation type="submission" date="2016-10" db="EMBL/GenBank/DDBJ databases">
        <authorList>
            <person name="Cai Z."/>
        </authorList>
    </citation>
    <scope>NUCLEOTIDE SEQUENCE [LARGE SCALE GENOMIC DNA]</scope>
    <source>
        <strain evidence="8 9">CGMCC 1.10826</strain>
    </source>
</reference>
<dbReference type="InterPro" id="IPR011611">
    <property type="entry name" value="PfkB_dom"/>
</dbReference>
<evidence type="ECO:0000256" key="6">
    <source>
        <dbReference type="PIRNR" id="PIRNR000535"/>
    </source>
</evidence>